<evidence type="ECO:0000313" key="4">
    <source>
        <dbReference type="EMBL" id="MBB6560771.1"/>
    </source>
</evidence>
<evidence type="ECO:0000313" key="5">
    <source>
        <dbReference type="Proteomes" id="UP000575083"/>
    </source>
</evidence>
<sequence length="152" mass="16509">MSAVLVREATEADLDEVLALYQGIEDSPEHVLTLAEARAALAQFRAYPSYRLWVACESAEPGADVLGTYSLLVMHNLAHRGAPSAIVEDVVVAADRKGQGIGRQMMAHALQQAREAGCYKLALSSHRKRTDAHAFYESLGFAQHGLSFSIEP</sequence>
<dbReference type="EMBL" id="JACHLK010000006">
    <property type="protein sequence ID" value="MBB6560771.1"/>
    <property type="molecule type" value="Genomic_DNA"/>
</dbReference>
<accession>A0A7X0PF88</accession>
<evidence type="ECO:0000259" key="3">
    <source>
        <dbReference type="PROSITE" id="PS51186"/>
    </source>
</evidence>
<keyword evidence="2" id="KW-0012">Acyltransferase</keyword>
<keyword evidence="5" id="KW-1185">Reference proteome</keyword>
<comment type="caution">
    <text evidence="4">The sequence shown here is derived from an EMBL/GenBank/DDBJ whole genome shotgun (WGS) entry which is preliminary data.</text>
</comment>
<protein>
    <submittedName>
        <fullName evidence="4">GNAT superfamily N-acetyltransferase</fullName>
    </submittedName>
</protein>
<dbReference type="AlphaFoldDB" id="A0A7X0PF88"/>
<reference evidence="4 5" key="1">
    <citation type="submission" date="2020-08" db="EMBL/GenBank/DDBJ databases">
        <title>Functional genomics of gut bacteria from endangered species of beetles.</title>
        <authorList>
            <person name="Carlos-Shanley C."/>
        </authorList>
    </citation>
    <scope>NUCLEOTIDE SEQUENCE [LARGE SCALE GENOMIC DNA]</scope>
    <source>
        <strain evidence="4 5">S00198</strain>
    </source>
</reference>
<feature type="domain" description="N-acetyltransferase" evidence="3">
    <location>
        <begin position="4"/>
        <end position="152"/>
    </location>
</feature>
<dbReference type="Pfam" id="PF00583">
    <property type="entry name" value="Acetyltransf_1"/>
    <property type="match status" value="1"/>
</dbReference>
<dbReference type="Gene3D" id="3.40.630.30">
    <property type="match status" value="1"/>
</dbReference>
<dbReference type="InterPro" id="IPR050832">
    <property type="entry name" value="Bact_Acetyltransf"/>
</dbReference>
<dbReference type="InterPro" id="IPR000182">
    <property type="entry name" value="GNAT_dom"/>
</dbReference>
<gene>
    <name evidence="4" type="ORF">HNP48_003447</name>
</gene>
<dbReference type="RefSeq" id="WP_184859131.1">
    <property type="nucleotide sequence ID" value="NZ_JACHLK010000006.1"/>
</dbReference>
<dbReference type="PANTHER" id="PTHR43877:SF1">
    <property type="entry name" value="ACETYLTRANSFERASE"/>
    <property type="match status" value="1"/>
</dbReference>
<dbReference type="GO" id="GO:0016747">
    <property type="term" value="F:acyltransferase activity, transferring groups other than amino-acyl groups"/>
    <property type="evidence" value="ECO:0007669"/>
    <property type="project" value="InterPro"/>
</dbReference>
<dbReference type="InterPro" id="IPR016181">
    <property type="entry name" value="Acyl_CoA_acyltransferase"/>
</dbReference>
<evidence type="ECO:0000256" key="1">
    <source>
        <dbReference type="ARBA" id="ARBA00022679"/>
    </source>
</evidence>
<name>A0A7X0PF88_9BURK</name>
<evidence type="ECO:0000256" key="2">
    <source>
        <dbReference type="ARBA" id="ARBA00023315"/>
    </source>
</evidence>
<dbReference type="CDD" id="cd04301">
    <property type="entry name" value="NAT_SF"/>
    <property type="match status" value="1"/>
</dbReference>
<organism evidence="4 5">
    <name type="scientific">Acidovorax soli</name>
    <dbReference type="NCBI Taxonomy" id="592050"/>
    <lineage>
        <taxon>Bacteria</taxon>
        <taxon>Pseudomonadati</taxon>
        <taxon>Pseudomonadota</taxon>
        <taxon>Betaproteobacteria</taxon>
        <taxon>Burkholderiales</taxon>
        <taxon>Comamonadaceae</taxon>
        <taxon>Acidovorax</taxon>
    </lineage>
</organism>
<dbReference type="Proteomes" id="UP000575083">
    <property type="component" value="Unassembled WGS sequence"/>
</dbReference>
<dbReference type="PANTHER" id="PTHR43877">
    <property type="entry name" value="AMINOALKYLPHOSPHONATE N-ACETYLTRANSFERASE-RELATED-RELATED"/>
    <property type="match status" value="1"/>
</dbReference>
<dbReference type="SUPFAM" id="SSF55729">
    <property type="entry name" value="Acyl-CoA N-acyltransferases (Nat)"/>
    <property type="match status" value="1"/>
</dbReference>
<dbReference type="PROSITE" id="PS51186">
    <property type="entry name" value="GNAT"/>
    <property type="match status" value="1"/>
</dbReference>
<keyword evidence="1 4" id="KW-0808">Transferase</keyword>
<proteinExistence type="predicted"/>